<feature type="domain" description="ENPP1-3/EXOG-like endonuclease/phosphodiesterase" evidence="15">
    <location>
        <begin position="98"/>
        <end position="308"/>
    </location>
</feature>
<comment type="similarity">
    <text evidence="3 14">Belongs to the DNA/RNA non-specific endonuclease family.</text>
</comment>
<comment type="subcellular location">
    <subcellularLocation>
        <location evidence="2">Mitochondrion</location>
    </subcellularLocation>
</comment>
<keyword evidence="10" id="KW-0496">Mitochondrion</keyword>
<dbReference type="FunFam" id="3.40.570.10:FF:000002">
    <property type="entry name" value="Endonuclease G, mitochondrial"/>
    <property type="match status" value="1"/>
</dbReference>
<evidence type="ECO:0000256" key="10">
    <source>
        <dbReference type="ARBA" id="ARBA00023128"/>
    </source>
</evidence>
<dbReference type="GO" id="GO:0005634">
    <property type="term" value="C:nucleus"/>
    <property type="evidence" value="ECO:0007669"/>
    <property type="project" value="TreeGrafter"/>
</dbReference>
<comment type="cofactor">
    <cofactor evidence="1 14">
        <name>Mg(2+)</name>
        <dbReference type="ChEBI" id="CHEBI:18420"/>
    </cofactor>
</comment>
<evidence type="ECO:0000313" key="18">
    <source>
        <dbReference type="Proteomes" id="UP000078200"/>
    </source>
</evidence>
<keyword evidence="18" id="KW-1185">Reference proteome</keyword>
<evidence type="ECO:0000313" key="17">
    <source>
        <dbReference type="EnsemblMetazoa" id="GAUT045357-PA"/>
    </source>
</evidence>
<accession>A0A1A9VRP5</accession>
<evidence type="ECO:0000256" key="7">
    <source>
        <dbReference type="ARBA" id="ARBA00022801"/>
    </source>
</evidence>
<dbReference type="EnsemblMetazoa" id="GAUT045357-RA">
    <property type="protein sequence ID" value="GAUT045357-PA"/>
    <property type="gene ID" value="GAUT045357"/>
</dbReference>
<evidence type="ECO:0000256" key="14">
    <source>
        <dbReference type="RuleBase" id="RU366055"/>
    </source>
</evidence>
<dbReference type="InterPro" id="IPR020821">
    <property type="entry name" value="ENPP1-3/EXOG-like_nuc-like"/>
</dbReference>
<dbReference type="InterPro" id="IPR040255">
    <property type="entry name" value="Non-specific_endonuclease"/>
</dbReference>
<keyword evidence="4 14" id="KW-0540">Nuclease</keyword>
<dbReference type="Pfam" id="PF01223">
    <property type="entry name" value="Endonuclease_NS"/>
    <property type="match status" value="1"/>
</dbReference>
<dbReference type="PANTHER" id="PTHR13966">
    <property type="entry name" value="ENDONUCLEASE RELATED"/>
    <property type="match status" value="1"/>
</dbReference>
<dbReference type="InterPro" id="IPR001604">
    <property type="entry name" value="Endo_G_ENPP1-like_dom"/>
</dbReference>
<proteinExistence type="inferred from homology"/>
<dbReference type="SMART" id="SM00892">
    <property type="entry name" value="Endonuclease_NS"/>
    <property type="match status" value="1"/>
</dbReference>
<dbReference type="VEuPathDB" id="VectorBase:GAUT045357"/>
<keyword evidence="9" id="KW-0809">Transit peptide</keyword>
<dbReference type="InterPro" id="IPR044925">
    <property type="entry name" value="His-Me_finger_sf"/>
</dbReference>
<dbReference type="PANTHER" id="PTHR13966:SF5">
    <property type="entry name" value="ENDONUCLEASE G, MITOCHONDRIAL"/>
    <property type="match status" value="1"/>
</dbReference>
<protein>
    <recommendedName>
        <fullName evidence="14">Endonuclease</fullName>
        <ecNumber evidence="14">3.1.30.-</ecNumber>
    </recommendedName>
</protein>
<organism evidence="17 18">
    <name type="scientific">Glossina austeni</name>
    <name type="common">Savannah tsetse fly</name>
    <dbReference type="NCBI Taxonomy" id="7395"/>
    <lineage>
        <taxon>Eukaryota</taxon>
        <taxon>Metazoa</taxon>
        <taxon>Ecdysozoa</taxon>
        <taxon>Arthropoda</taxon>
        <taxon>Hexapoda</taxon>
        <taxon>Insecta</taxon>
        <taxon>Pterygota</taxon>
        <taxon>Neoptera</taxon>
        <taxon>Endopterygota</taxon>
        <taxon>Diptera</taxon>
        <taxon>Brachycera</taxon>
        <taxon>Muscomorpha</taxon>
        <taxon>Hippoboscoidea</taxon>
        <taxon>Glossinidae</taxon>
        <taxon>Glossina</taxon>
    </lineage>
</organism>
<feature type="active site" description="Proton acceptor" evidence="12">
    <location>
        <position position="163"/>
    </location>
</feature>
<evidence type="ECO:0000256" key="13">
    <source>
        <dbReference type="PIRSR" id="PIRSR640255-2"/>
    </source>
</evidence>
<feature type="binding site" evidence="13">
    <location>
        <position position="195"/>
    </location>
    <ligand>
        <name>Mg(2+)</name>
        <dbReference type="ChEBI" id="CHEBI:18420"/>
        <note>catalytic</note>
    </ligand>
</feature>
<dbReference type="EC" id="3.1.30.-" evidence="14"/>
<evidence type="ECO:0000256" key="3">
    <source>
        <dbReference type="ARBA" id="ARBA00010052"/>
    </source>
</evidence>
<keyword evidence="7 14" id="KW-0378">Hydrolase</keyword>
<dbReference type="GO" id="GO:0046872">
    <property type="term" value="F:metal ion binding"/>
    <property type="evidence" value="ECO:0007669"/>
    <property type="project" value="UniProtKB-KW"/>
</dbReference>
<keyword evidence="11" id="KW-1015">Disulfide bond</keyword>
<dbReference type="InterPro" id="IPR018524">
    <property type="entry name" value="DNA/RNA_endonuclease_AS"/>
</dbReference>
<dbReference type="CDD" id="cd00091">
    <property type="entry name" value="NUC"/>
    <property type="match status" value="1"/>
</dbReference>
<keyword evidence="8" id="KW-0460">Magnesium</keyword>
<evidence type="ECO:0000256" key="11">
    <source>
        <dbReference type="ARBA" id="ARBA00023157"/>
    </source>
</evidence>
<dbReference type="GO" id="GO:0000014">
    <property type="term" value="F:single-stranded DNA endodeoxyribonuclease activity"/>
    <property type="evidence" value="ECO:0007669"/>
    <property type="project" value="TreeGrafter"/>
</dbReference>
<feature type="domain" description="DNA/RNA non-specific endonuclease/pyrophosphatase/phosphodiesterase" evidence="16">
    <location>
        <begin position="97"/>
        <end position="308"/>
    </location>
</feature>
<evidence type="ECO:0000256" key="1">
    <source>
        <dbReference type="ARBA" id="ARBA00001946"/>
    </source>
</evidence>
<evidence type="ECO:0000259" key="16">
    <source>
        <dbReference type="SMART" id="SM00892"/>
    </source>
</evidence>
<evidence type="ECO:0000256" key="5">
    <source>
        <dbReference type="ARBA" id="ARBA00022723"/>
    </source>
</evidence>
<evidence type="ECO:0000256" key="4">
    <source>
        <dbReference type="ARBA" id="ARBA00022722"/>
    </source>
</evidence>
<dbReference type="STRING" id="7395.A0A1A9VRP5"/>
<evidence type="ECO:0000256" key="8">
    <source>
        <dbReference type="ARBA" id="ARBA00022842"/>
    </source>
</evidence>
<dbReference type="GO" id="GO:0006309">
    <property type="term" value="P:apoptotic DNA fragmentation"/>
    <property type="evidence" value="ECO:0007669"/>
    <property type="project" value="TreeGrafter"/>
</dbReference>
<name>A0A1A9VRP5_GLOAU</name>
<keyword evidence="5 13" id="KW-0479">Metal-binding</keyword>
<dbReference type="SMART" id="SM00477">
    <property type="entry name" value="NUC"/>
    <property type="match status" value="1"/>
</dbReference>
<dbReference type="Proteomes" id="UP000078200">
    <property type="component" value="Unassembled WGS sequence"/>
</dbReference>
<dbReference type="Gene3D" id="3.40.570.10">
    <property type="entry name" value="Extracellular Endonuclease, subunit A"/>
    <property type="match status" value="1"/>
</dbReference>
<dbReference type="GO" id="GO:0005743">
    <property type="term" value="C:mitochondrial inner membrane"/>
    <property type="evidence" value="ECO:0007669"/>
    <property type="project" value="TreeGrafter"/>
</dbReference>
<evidence type="ECO:0000256" key="9">
    <source>
        <dbReference type="ARBA" id="ARBA00022946"/>
    </source>
</evidence>
<evidence type="ECO:0000256" key="6">
    <source>
        <dbReference type="ARBA" id="ARBA00022759"/>
    </source>
</evidence>
<dbReference type="AlphaFoldDB" id="A0A1A9VRP5"/>
<keyword evidence="6 14" id="KW-0255">Endonuclease</keyword>
<evidence type="ECO:0000256" key="12">
    <source>
        <dbReference type="PIRSR" id="PIRSR640255-1"/>
    </source>
</evidence>
<reference evidence="17" key="1">
    <citation type="submission" date="2020-05" db="UniProtKB">
        <authorList>
            <consortium name="EnsemblMetazoa"/>
        </authorList>
    </citation>
    <scope>IDENTIFICATION</scope>
    <source>
        <strain evidence="17">TTRI</strain>
    </source>
</reference>
<evidence type="ECO:0000259" key="15">
    <source>
        <dbReference type="SMART" id="SM00477"/>
    </source>
</evidence>
<dbReference type="SUPFAM" id="SSF54060">
    <property type="entry name" value="His-Me finger endonucleases"/>
    <property type="match status" value="1"/>
</dbReference>
<dbReference type="PROSITE" id="PS01070">
    <property type="entry name" value="NUCLEASE_NON_SPEC"/>
    <property type="match status" value="1"/>
</dbReference>
<dbReference type="InterPro" id="IPR044929">
    <property type="entry name" value="DNA/RNA_non-sp_Endonuclease_sf"/>
</dbReference>
<sequence>MNKKWVSSLLTIGSVALSSYYYGAYGERQKLLANERLESKQQSELLHKHISKPAFPLFATVSAAELAVTTEVNLTATPLRISQIMKYGFPSLDHVRSYSDFVLSYDRRNRVPNWVFEHLTPSSVAKNEEVDRAKCDFKADESIHPYFRSQNSDYFRSGFDRGHMAAAGNHRLHQKHCEDTFFLTNMAPQVGQGFNRDAWNRLEMYVRKLTKIYPNIYVCTGPLYLPHREDDGKNYIKYQVIGTNNVAVPTHFYKVVVAESTDGQLEMEAYIMPNQVISDDTPLQIFQVPLESIERAAGLLFFDKVNKKQLVKINENQLSYQVYEIEQSRSSYPFRDYGARRIYAS</sequence>
<evidence type="ECO:0000256" key="2">
    <source>
        <dbReference type="ARBA" id="ARBA00004173"/>
    </source>
</evidence>
<dbReference type="GO" id="GO:0003676">
    <property type="term" value="F:nucleic acid binding"/>
    <property type="evidence" value="ECO:0007669"/>
    <property type="project" value="InterPro"/>
</dbReference>
<dbReference type="GO" id="GO:0004521">
    <property type="term" value="F:RNA endonuclease activity"/>
    <property type="evidence" value="ECO:0007669"/>
    <property type="project" value="TreeGrafter"/>
</dbReference>